<feature type="domain" description="Helix-turn-helix" evidence="1">
    <location>
        <begin position="11"/>
        <end position="59"/>
    </location>
</feature>
<proteinExistence type="predicted"/>
<evidence type="ECO:0000313" key="3">
    <source>
        <dbReference type="Proteomes" id="UP000606115"/>
    </source>
</evidence>
<dbReference type="EMBL" id="BMKX01000012">
    <property type="protein sequence ID" value="GGJ72901.1"/>
    <property type="molecule type" value="Genomic_DNA"/>
</dbReference>
<accession>A0ABQ2DTL6</accession>
<name>A0ABQ2DTL6_9MICC</name>
<dbReference type="InterPro" id="IPR041657">
    <property type="entry name" value="HTH_17"/>
</dbReference>
<dbReference type="NCBIfam" id="TIGR01764">
    <property type="entry name" value="excise"/>
    <property type="match status" value="1"/>
</dbReference>
<dbReference type="Pfam" id="PF12728">
    <property type="entry name" value="HTH_17"/>
    <property type="match status" value="1"/>
</dbReference>
<protein>
    <recommendedName>
        <fullName evidence="1">Helix-turn-helix domain-containing protein</fullName>
    </recommendedName>
</protein>
<sequence>MTTYPTTRKTYSVPQAATILGIGKAKAYEWARSGELPGVLQIGTRFLVSRRALDAYVNGETSQEKGVS</sequence>
<dbReference type="RefSeq" id="WP_188687342.1">
    <property type="nucleotide sequence ID" value="NZ_BMKX01000012.1"/>
</dbReference>
<dbReference type="Gene3D" id="3.90.105.50">
    <property type="match status" value="1"/>
</dbReference>
<gene>
    <name evidence="2" type="ORF">GCM10007173_34940</name>
</gene>
<reference evidence="3" key="1">
    <citation type="journal article" date="2019" name="Int. J. Syst. Evol. Microbiol.">
        <title>The Global Catalogue of Microorganisms (GCM) 10K type strain sequencing project: providing services to taxonomists for standard genome sequencing and annotation.</title>
        <authorList>
            <consortium name="The Broad Institute Genomics Platform"/>
            <consortium name="The Broad Institute Genome Sequencing Center for Infectious Disease"/>
            <person name="Wu L."/>
            <person name="Ma J."/>
        </authorList>
    </citation>
    <scope>NUCLEOTIDE SEQUENCE [LARGE SCALE GENOMIC DNA]</scope>
    <source>
        <strain evidence="3">CGMCC 1.3685</strain>
    </source>
</reference>
<evidence type="ECO:0000259" key="1">
    <source>
        <dbReference type="Pfam" id="PF12728"/>
    </source>
</evidence>
<comment type="caution">
    <text evidence="2">The sequence shown here is derived from an EMBL/GenBank/DDBJ whole genome shotgun (WGS) entry which is preliminary data.</text>
</comment>
<keyword evidence="3" id="KW-1185">Reference proteome</keyword>
<organism evidence="2 3">
    <name type="scientific">Glutamicibacter ardleyensis</name>
    <dbReference type="NCBI Taxonomy" id="225894"/>
    <lineage>
        <taxon>Bacteria</taxon>
        <taxon>Bacillati</taxon>
        <taxon>Actinomycetota</taxon>
        <taxon>Actinomycetes</taxon>
        <taxon>Micrococcales</taxon>
        <taxon>Micrococcaceae</taxon>
        <taxon>Glutamicibacter</taxon>
    </lineage>
</organism>
<dbReference type="InterPro" id="IPR038148">
    <property type="entry name" value="Tn1545/Tn916_Xis"/>
</dbReference>
<dbReference type="Proteomes" id="UP000606115">
    <property type="component" value="Unassembled WGS sequence"/>
</dbReference>
<dbReference type="InterPro" id="IPR010093">
    <property type="entry name" value="SinI_DNA-bd"/>
</dbReference>
<evidence type="ECO:0000313" key="2">
    <source>
        <dbReference type="EMBL" id="GGJ72901.1"/>
    </source>
</evidence>
<dbReference type="GeneID" id="303305828"/>